<dbReference type="AlphaFoldDB" id="A0AAN6AXX8"/>
<protein>
    <submittedName>
        <fullName evidence="1">Uncharacterized protein</fullName>
    </submittedName>
</protein>
<reference evidence="1 2" key="1">
    <citation type="submission" date="2019-09" db="EMBL/GenBank/DDBJ databases">
        <title>Prevalence, distribution, and phylogeny of type two toxin-antitoxin genes possessed by Cronobacter species where C. sakazakii homologs follow sequence type lineages.</title>
        <authorList>
            <person name="Finkelstein S."/>
            <person name="Negrete F."/>
            <person name="Jang H."/>
            <person name="Gopinath G.R."/>
            <person name="Tall B.D."/>
        </authorList>
    </citation>
    <scope>NUCLEOTIDE SEQUENCE [LARGE SCALE GENOMIC DNA]</scope>
    <source>
        <strain evidence="1 2">MOD1_Comp4</strain>
    </source>
</reference>
<evidence type="ECO:0000313" key="1">
    <source>
        <dbReference type="EMBL" id="KAB0878440.1"/>
    </source>
</evidence>
<dbReference type="EMBL" id="WAGF01000010">
    <property type="protein sequence ID" value="KAB0878440.1"/>
    <property type="molecule type" value="Genomic_DNA"/>
</dbReference>
<accession>A0AAN6AXX8</accession>
<organism evidence="1 2">
    <name type="scientific">Cronobacter sakazakii</name>
    <name type="common">Enterobacter sakazakii</name>
    <dbReference type="NCBI Taxonomy" id="28141"/>
    <lineage>
        <taxon>Bacteria</taxon>
        <taxon>Pseudomonadati</taxon>
        <taxon>Pseudomonadota</taxon>
        <taxon>Gammaproteobacteria</taxon>
        <taxon>Enterobacterales</taxon>
        <taxon>Enterobacteriaceae</taxon>
        <taxon>Cronobacter</taxon>
    </lineage>
</organism>
<dbReference type="Proteomes" id="UP000439917">
    <property type="component" value="Unassembled WGS sequence"/>
</dbReference>
<proteinExistence type="predicted"/>
<evidence type="ECO:0000313" key="2">
    <source>
        <dbReference type="Proteomes" id="UP000439917"/>
    </source>
</evidence>
<name>A0AAN6AXX8_CROSK</name>
<comment type="caution">
    <text evidence="1">The sequence shown here is derived from an EMBL/GenBank/DDBJ whole genome shotgun (WGS) entry which is preliminary data.</text>
</comment>
<gene>
    <name evidence="1" type="ORF">FZI38_10225</name>
</gene>
<sequence>MLISLIILKPMVIALSPKITLQHRINLSEPMKLPANEDGGLLFRIVTFPDVAQTGTQPIF</sequence>